<feature type="domain" description="GGDEF" evidence="17">
    <location>
        <begin position="773"/>
        <end position="912"/>
    </location>
</feature>
<dbReference type="CDD" id="cd01948">
    <property type="entry name" value="EAL"/>
    <property type="match status" value="1"/>
</dbReference>
<dbReference type="SUPFAM" id="SSF141868">
    <property type="entry name" value="EAL domain-like"/>
    <property type="match status" value="1"/>
</dbReference>
<keyword evidence="10" id="KW-0902">Two-component regulatory system</keyword>
<dbReference type="Pfam" id="PF13426">
    <property type="entry name" value="PAS_9"/>
    <property type="match status" value="1"/>
</dbReference>
<evidence type="ECO:0000259" key="15">
    <source>
        <dbReference type="PROSITE" id="PS50883"/>
    </source>
</evidence>
<evidence type="ECO:0000256" key="12">
    <source>
        <dbReference type="SAM" id="Phobius"/>
    </source>
</evidence>
<feature type="transmembrane region" description="Helical" evidence="12">
    <location>
        <begin position="530"/>
        <end position="549"/>
    </location>
</feature>
<dbReference type="SMART" id="SM00052">
    <property type="entry name" value="EAL"/>
    <property type="match status" value="1"/>
</dbReference>
<dbReference type="InterPro" id="IPR029151">
    <property type="entry name" value="Sensor-like_sf"/>
</dbReference>
<dbReference type="CDD" id="cd06225">
    <property type="entry name" value="HAMP"/>
    <property type="match status" value="1"/>
</dbReference>
<dbReference type="GO" id="GO:0005524">
    <property type="term" value="F:ATP binding"/>
    <property type="evidence" value="ECO:0007669"/>
    <property type="project" value="UniProtKB-KW"/>
</dbReference>
<accession>A0A7R6PFC1</accession>
<organism evidence="18 19">
    <name type="scientific">Amphritea japonica ATCC BAA-1530</name>
    <dbReference type="NCBI Taxonomy" id="1278309"/>
    <lineage>
        <taxon>Bacteria</taxon>
        <taxon>Pseudomonadati</taxon>
        <taxon>Pseudomonadota</taxon>
        <taxon>Gammaproteobacteria</taxon>
        <taxon>Oceanospirillales</taxon>
        <taxon>Oceanospirillaceae</taxon>
        <taxon>Amphritea</taxon>
    </lineage>
</organism>
<name>A0A7R6PFC1_9GAMM</name>
<dbReference type="PROSITE" id="PS50112">
    <property type="entry name" value="PAS"/>
    <property type="match status" value="1"/>
</dbReference>
<keyword evidence="12" id="KW-1133">Transmembrane helix</keyword>
<evidence type="ECO:0000313" key="18">
    <source>
        <dbReference type="EMBL" id="BBB27236.1"/>
    </source>
</evidence>
<dbReference type="EMBL" id="AP014545">
    <property type="protein sequence ID" value="BBB27236.1"/>
    <property type="molecule type" value="Genomic_DNA"/>
</dbReference>
<dbReference type="OrthoDB" id="5437527at2"/>
<comment type="cofactor">
    <cofactor evidence="1">
        <name>Mg(2+)</name>
        <dbReference type="ChEBI" id="CHEBI:18420"/>
    </cofactor>
</comment>
<keyword evidence="7" id="KW-0547">Nucleotide-binding</keyword>
<dbReference type="GO" id="GO:0006355">
    <property type="term" value="P:regulation of DNA-templated transcription"/>
    <property type="evidence" value="ECO:0007669"/>
    <property type="project" value="InterPro"/>
</dbReference>
<dbReference type="InterPro" id="IPR043128">
    <property type="entry name" value="Rev_trsase/Diguanyl_cyclase"/>
</dbReference>
<keyword evidence="12" id="KW-0812">Transmembrane</keyword>
<evidence type="ECO:0000256" key="6">
    <source>
        <dbReference type="ARBA" id="ARBA00022679"/>
    </source>
</evidence>
<keyword evidence="8" id="KW-0418">Kinase</keyword>
<dbReference type="RefSeq" id="WP_019619947.1">
    <property type="nucleotide sequence ID" value="NZ_AP014545.1"/>
</dbReference>
<dbReference type="SUPFAM" id="SSF158472">
    <property type="entry name" value="HAMP domain-like"/>
    <property type="match status" value="1"/>
</dbReference>
<keyword evidence="5" id="KW-0973">c-di-GMP</keyword>
<dbReference type="Gene3D" id="3.30.450.20">
    <property type="entry name" value="PAS domain"/>
    <property type="match status" value="2"/>
</dbReference>
<dbReference type="InterPro" id="IPR035965">
    <property type="entry name" value="PAS-like_dom_sf"/>
</dbReference>
<evidence type="ECO:0000256" key="5">
    <source>
        <dbReference type="ARBA" id="ARBA00022636"/>
    </source>
</evidence>
<dbReference type="SMART" id="SM00091">
    <property type="entry name" value="PAS"/>
    <property type="match status" value="1"/>
</dbReference>
<reference evidence="18 19" key="1">
    <citation type="journal article" date="2008" name="Int. J. Syst. Evol. Microbiol.">
        <title>Amphritea japonica sp. nov. and Amphritea balenae sp. nov., isolated from the sediment adjacent to sperm whale carcasses off Kagoshima, Japan.</title>
        <authorList>
            <person name="Miyazaki M."/>
            <person name="Nogi Y."/>
            <person name="Fujiwara Y."/>
            <person name="Kawato M."/>
            <person name="Nagahama T."/>
            <person name="Kubokawa K."/>
            <person name="Horikoshi K."/>
        </authorList>
    </citation>
    <scope>NUCLEOTIDE SEQUENCE [LARGE SCALE GENOMIC DNA]</scope>
    <source>
        <strain evidence="18 19">ATCC BAA-1530</strain>
    </source>
</reference>
<evidence type="ECO:0000259" key="14">
    <source>
        <dbReference type="PROSITE" id="PS50113"/>
    </source>
</evidence>
<dbReference type="PROSITE" id="PS50883">
    <property type="entry name" value="EAL"/>
    <property type="match status" value="1"/>
</dbReference>
<dbReference type="InterPro" id="IPR003660">
    <property type="entry name" value="HAMP_dom"/>
</dbReference>
<dbReference type="FunFam" id="3.20.20.450:FF:000001">
    <property type="entry name" value="Cyclic di-GMP phosphodiesterase yahA"/>
    <property type="match status" value="1"/>
</dbReference>
<dbReference type="EC" id="3.1.4.52" evidence="3"/>
<dbReference type="GO" id="GO:0000160">
    <property type="term" value="P:phosphorelay signal transduction system"/>
    <property type="evidence" value="ECO:0007669"/>
    <property type="project" value="UniProtKB-KW"/>
</dbReference>
<evidence type="ECO:0000259" key="13">
    <source>
        <dbReference type="PROSITE" id="PS50112"/>
    </source>
</evidence>
<dbReference type="InterPro" id="IPR000700">
    <property type="entry name" value="PAS-assoc_C"/>
</dbReference>
<evidence type="ECO:0000256" key="8">
    <source>
        <dbReference type="ARBA" id="ARBA00022777"/>
    </source>
</evidence>
<dbReference type="SUPFAM" id="SSF55785">
    <property type="entry name" value="PYP-like sensor domain (PAS domain)"/>
    <property type="match status" value="1"/>
</dbReference>
<keyword evidence="19" id="KW-1185">Reference proteome</keyword>
<evidence type="ECO:0000256" key="11">
    <source>
        <dbReference type="ARBA" id="ARBA00051114"/>
    </source>
</evidence>
<keyword evidence="9" id="KW-0067">ATP-binding</keyword>
<dbReference type="PANTHER" id="PTHR44757:SF2">
    <property type="entry name" value="BIOFILM ARCHITECTURE MAINTENANCE PROTEIN MBAA"/>
    <property type="match status" value="1"/>
</dbReference>
<dbReference type="Pfam" id="PF00990">
    <property type="entry name" value="GGDEF"/>
    <property type="match status" value="1"/>
</dbReference>
<dbReference type="SMART" id="SM00304">
    <property type="entry name" value="HAMP"/>
    <property type="match status" value="1"/>
</dbReference>
<dbReference type="FunFam" id="3.30.70.270:FF:000001">
    <property type="entry name" value="Diguanylate cyclase domain protein"/>
    <property type="match status" value="1"/>
</dbReference>
<dbReference type="NCBIfam" id="TIGR00254">
    <property type="entry name" value="GGDEF"/>
    <property type="match status" value="1"/>
</dbReference>
<evidence type="ECO:0000256" key="9">
    <source>
        <dbReference type="ARBA" id="ARBA00022840"/>
    </source>
</evidence>
<dbReference type="SMART" id="SM00267">
    <property type="entry name" value="GGDEF"/>
    <property type="match status" value="1"/>
</dbReference>
<keyword evidence="6" id="KW-0808">Transferase</keyword>
<dbReference type="GO" id="GO:0016020">
    <property type="term" value="C:membrane"/>
    <property type="evidence" value="ECO:0007669"/>
    <property type="project" value="UniProtKB-SubCell"/>
</dbReference>
<dbReference type="Pfam" id="PF00672">
    <property type="entry name" value="HAMP"/>
    <property type="match status" value="1"/>
</dbReference>
<evidence type="ECO:0000259" key="17">
    <source>
        <dbReference type="PROSITE" id="PS50887"/>
    </source>
</evidence>
<keyword evidence="12" id="KW-0472">Membrane</keyword>
<evidence type="ECO:0000256" key="2">
    <source>
        <dbReference type="ARBA" id="ARBA00004370"/>
    </source>
</evidence>
<dbReference type="Gene3D" id="3.30.70.270">
    <property type="match status" value="1"/>
</dbReference>
<feature type="domain" description="HAMP" evidence="16">
    <location>
        <begin position="550"/>
        <end position="602"/>
    </location>
</feature>
<feature type="domain" description="EAL" evidence="15">
    <location>
        <begin position="921"/>
        <end position="1174"/>
    </location>
</feature>
<evidence type="ECO:0000256" key="3">
    <source>
        <dbReference type="ARBA" id="ARBA00012282"/>
    </source>
</evidence>
<dbReference type="InterPro" id="IPR001633">
    <property type="entry name" value="EAL_dom"/>
</dbReference>
<dbReference type="GO" id="GO:0071111">
    <property type="term" value="F:cyclic-guanylate-specific phosphodiesterase activity"/>
    <property type="evidence" value="ECO:0007669"/>
    <property type="project" value="UniProtKB-EC"/>
</dbReference>
<gene>
    <name evidence="18" type="ORF">AMJAP_2649</name>
</gene>
<protein>
    <recommendedName>
        <fullName evidence="3">cyclic-guanylate-specific phosphodiesterase</fullName>
        <ecNumber evidence="3">3.1.4.52</ecNumber>
    </recommendedName>
</protein>
<feature type="domain" description="PAS" evidence="13">
    <location>
        <begin position="633"/>
        <end position="673"/>
    </location>
</feature>
<dbReference type="Pfam" id="PF00563">
    <property type="entry name" value="EAL"/>
    <property type="match status" value="1"/>
</dbReference>
<dbReference type="SUPFAM" id="SSF55073">
    <property type="entry name" value="Nucleotide cyclase"/>
    <property type="match status" value="1"/>
</dbReference>
<dbReference type="PROSITE" id="PS50885">
    <property type="entry name" value="HAMP"/>
    <property type="match status" value="1"/>
</dbReference>
<sequence length="1175" mass="132971">MKYIESTRGKLISIFVLIKVIPLICLAFFAWNAATELGKKVTDRSAEMTDGMFETIQNVGNIVIDDSTKALDSRSREAIERLTTDTAQAVAKFLYERDQDIRLVALLEPTEQNFRHFFNNRTRDLYQHGEWALSPDQSHWLAVEDKRFSESPNVKAELKDNAKQFHQREEEFFGQKQSVRLYQEITLIGLDGVEILKVSSDDGDKKSLIDTSQRLQTFAKAETYWSELQSLQAGEIYVSEVIGEYVKSSVIGPYIPESVSKAGLDFKPEESAYAGTENPMGKRFQGIVRWATPLLKDGKIVGYVTLALNHDHIRQFTDRITPTEQRYTQIADSIEGNYAFMWDHKNRSISHPRDYFIHGYHHETGLPETPWMDSELYQAWQQSKLPSHEFLAGIPYFDQPSLNKKPAKELIRQGTIALDCRYLNFSPQCQGWDQLTRDGGSGSFVIYFSGLWKLTTAATIPYYTGRYGQSRKGFGFVTIGANVDEFHLAAVESGSRISNIITSKIIDYQKQRDALISSIQHRLSVSTLELAISTVILIIIVIAIAIWMANSLTRRITAINDGIQRFHNGDMNHRLPIHSRDEMGRLTASFNAMADTIESNIEQMSNEIVIRRQNEDQLRVAGVAFETQEGMCITNADNVILSVNQAFTDITGYNPVDVIGKTPKILRSGEHPQAFYDQIRQEVRNRGQWQGEICCKRKNGEIFPEWLMITTVTDDHGTITHYVRALTDISERKASEKHIRQLAYYDSLTKLPNRRMLTERLEQAVMASQRYGREGALLFIDLDNFKTLNDTVGHHQGDILLQKVAEQLTCLVRKTDTVARFGGDEFIIMLTDLDVNSEVAMSQISNLSEKILEAQNQYYTFSGFNHHSTLSIGVTVFSDNNKVGIDQLLQQADLAMYQAKAAGRNTIRFFNPKMQEAASRRAQLETDLHLAIENKQFQLYYQPQVDSDGAVIGSEALIRWNHPERGMVSPLDFISVAEETGQILSIGLWVLEEACQQLKRWEDAGFGALTVAVNVSARQYQHPDFVAAVIEILEKTGVKPGSLNLELTESVLSNNIDDVANKMWQLGAQGIGFALDDFGTGYSSLSYLKKLPLNYLKIDQTFVRDLLTDPNDTAIAQTIIALAQSMSLKVIAEGVETEAQRQRLHEFGCHIYQGYLFGKPVPAEELKLEEFMIQD</sequence>
<dbReference type="InterPro" id="IPR035919">
    <property type="entry name" value="EAL_sf"/>
</dbReference>
<dbReference type="CDD" id="cd00130">
    <property type="entry name" value="PAS"/>
    <property type="match status" value="1"/>
</dbReference>
<dbReference type="KEGG" id="ajp:AMJAP_2649"/>
<comment type="catalytic activity">
    <reaction evidence="11">
        <text>3',3'-c-di-GMP + H2O = 5'-phosphoguanylyl(3'-&gt;5')guanosine + H(+)</text>
        <dbReference type="Rhea" id="RHEA:24902"/>
        <dbReference type="ChEBI" id="CHEBI:15377"/>
        <dbReference type="ChEBI" id="CHEBI:15378"/>
        <dbReference type="ChEBI" id="CHEBI:58754"/>
        <dbReference type="ChEBI" id="CHEBI:58805"/>
        <dbReference type="EC" id="3.1.4.52"/>
    </reaction>
    <physiologicalReaction direction="left-to-right" evidence="11">
        <dbReference type="Rhea" id="RHEA:24903"/>
    </physiologicalReaction>
</comment>
<dbReference type="GO" id="GO:0016301">
    <property type="term" value="F:kinase activity"/>
    <property type="evidence" value="ECO:0007669"/>
    <property type="project" value="UniProtKB-KW"/>
</dbReference>
<dbReference type="AlphaFoldDB" id="A0A7R6PFC1"/>
<comment type="subcellular location">
    <subcellularLocation>
        <location evidence="2">Membrane</location>
    </subcellularLocation>
</comment>
<evidence type="ECO:0000256" key="10">
    <source>
        <dbReference type="ARBA" id="ARBA00023012"/>
    </source>
</evidence>
<dbReference type="Gene3D" id="3.20.20.450">
    <property type="entry name" value="EAL domain"/>
    <property type="match status" value="1"/>
</dbReference>
<dbReference type="InterPro" id="IPR052155">
    <property type="entry name" value="Biofilm_reg_signaling"/>
</dbReference>
<dbReference type="SUPFAM" id="SSF103190">
    <property type="entry name" value="Sensory domain-like"/>
    <property type="match status" value="1"/>
</dbReference>
<feature type="domain" description="PAC" evidence="14">
    <location>
        <begin position="689"/>
        <end position="741"/>
    </location>
</feature>
<evidence type="ECO:0000256" key="1">
    <source>
        <dbReference type="ARBA" id="ARBA00001946"/>
    </source>
</evidence>
<evidence type="ECO:0000313" key="19">
    <source>
        <dbReference type="Proteomes" id="UP000595663"/>
    </source>
</evidence>
<dbReference type="Gene3D" id="6.10.340.10">
    <property type="match status" value="1"/>
</dbReference>
<evidence type="ECO:0000259" key="16">
    <source>
        <dbReference type="PROSITE" id="PS50885"/>
    </source>
</evidence>
<dbReference type="CDD" id="cd01949">
    <property type="entry name" value="GGDEF"/>
    <property type="match status" value="1"/>
</dbReference>
<dbReference type="InterPro" id="IPR029787">
    <property type="entry name" value="Nucleotide_cyclase"/>
</dbReference>
<dbReference type="PROSITE" id="PS50113">
    <property type="entry name" value="PAC"/>
    <property type="match status" value="1"/>
</dbReference>
<dbReference type="InterPro" id="IPR000014">
    <property type="entry name" value="PAS"/>
</dbReference>
<dbReference type="PANTHER" id="PTHR44757">
    <property type="entry name" value="DIGUANYLATE CYCLASE DGCP"/>
    <property type="match status" value="1"/>
</dbReference>
<dbReference type="Proteomes" id="UP000595663">
    <property type="component" value="Chromosome"/>
</dbReference>
<feature type="transmembrane region" description="Helical" evidence="12">
    <location>
        <begin position="12"/>
        <end position="31"/>
    </location>
</feature>
<dbReference type="InterPro" id="IPR000160">
    <property type="entry name" value="GGDEF_dom"/>
</dbReference>
<dbReference type="GO" id="GO:0071732">
    <property type="term" value="P:cellular response to nitric oxide"/>
    <property type="evidence" value="ECO:0007669"/>
    <property type="project" value="UniProtKB-ARBA"/>
</dbReference>
<dbReference type="PROSITE" id="PS50887">
    <property type="entry name" value="GGDEF"/>
    <property type="match status" value="1"/>
</dbReference>
<proteinExistence type="predicted"/>
<dbReference type="NCBIfam" id="TIGR00229">
    <property type="entry name" value="sensory_box"/>
    <property type="match status" value="1"/>
</dbReference>
<evidence type="ECO:0000256" key="7">
    <source>
        <dbReference type="ARBA" id="ARBA00022741"/>
    </source>
</evidence>
<keyword evidence="4" id="KW-0597">Phosphoprotein</keyword>
<evidence type="ECO:0000256" key="4">
    <source>
        <dbReference type="ARBA" id="ARBA00022553"/>
    </source>
</evidence>